<dbReference type="GO" id="GO:0006890">
    <property type="term" value="P:retrograde vesicle-mediated transport, Golgi to endoplasmic reticulum"/>
    <property type="evidence" value="ECO:0007669"/>
    <property type="project" value="InterPro"/>
</dbReference>
<sequence>MDPSASFFDRQESYFGDRSTVPIPDENVMYSMSKRKSGNLGTADSDRKPYVDGRLRSEGLSVPTHNQELGDLHPIATDVPPCSVLSETGDAMVDPTTAQLQSLKEQQQQYISWFSDYINAQIAPPLFTTGHITADSCQDSVEALLSVLYSSSSCRSYLAYIQQASLQSKEVLRSLRETEFLLIESPIQREGSSTEIEMYMSLMNTAIDALSTAMQAQEASYYYATPAWTASPQLQVAGTSLDARLQQDRYSLYQKLVADLQVTLDLFDWPPPLIKSVGDQAMPFSELNGGNTNNDGPSSSNDGPSSSKVFRGFNNHAPLHLPSQFTSTHNSSLTSQLPLPRLLTQLVCMNRLQLVCERLNFQPLFASSHLAVEGHQAASNGDAAEGEDKGVMDIQHVEGPLLWSISQLTSSFQARLMAHFSPETEAGRLDHPEWLFKTVLQLLQDYYQEMEALQPSIVSSGLDSHYNASVEFARAMRLATQSIIRTTRLPSLLQGGDQYDYLWPLQVDAILDFERKLVPYLGVLNLGPEDPLPDALAHGSCLEALTMEPEFLSAWAGAERRTALEELRQHEFTRGGTSEIRSGGGMTGDGLRAPSLTGDILQITDGWKMEFNPPDYAEAASDLVSRLISRSRHIMTVQEQKTFLELTAGAVLQEVESRLRDILQDCSEEGDVTSLEVLPKACSCITAARYLHHQLAEALAGPALYRLHQHHLQQPATSTALTGLSVGASPPRPDATPAGPNGHAGDLSNGHVGTLTPTRAAGFSDVVVLPSFAPSLFPATTSGLHLHLGTSSLIPGAPDNSIGHGLVLLDKAAALHTMHRQWCLTLAKELARAFGRLALGYREEMTNNSSGYLSHDGIPGSVTPQLLQALALLEQRLAALAKCLDGPSFRDIWRAVAVPVNRFMFNHVATEGRFSASGAKQFLADASALVSVFSRYTARPAAHFRETMAAARLLCLSDDEAAEVIRRASSCLAFTHVPHQAVDAAGAVAQANGGTYHPPVSVSGVGVGPSYKKEPLLVHLGVVCLTLPQIMAVIERRV</sequence>
<dbReference type="PANTHER" id="PTHR13520:SF0">
    <property type="entry name" value="RAD50-INTERACTING PROTEIN 1"/>
    <property type="match status" value="1"/>
</dbReference>
<evidence type="ECO:0000313" key="2">
    <source>
        <dbReference type="EMBL" id="GAX79508.1"/>
    </source>
</evidence>
<dbReference type="OrthoDB" id="407410at2759"/>
<proteinExistence type="predicted"/>
<protein>
    <submittedName>
        <fullName evidence="2">Uncharacterized protein</fullName>
    </submittedName>
</protein>
<dbReference type="Pfam" id="PF04437">
    <property type="entry name" value="RINT1_TIP1"/>
    <property type="match status" value="1"/>
</dbReference>
<dbReference type="Gene3D" id="1.20.58.670">
    <property type="entry name" value="Dsl1p vesicle tethering complex, Tip20p subunit, domain D"/>
    <property type="match status" value="1"/>
</dbReference>
<dbReference type="STRING" id="1157962.A0A250X8V7"/>
<feature type="compositionally biased region" description="Low complexity" evidence="1">
    <location>
        <begin position="288"/>
        <end position="307"/>
    </location>
</feature>
<dbReference type="InterPro" id="IPR007528">
    <property type="entry name" value="RINT1_Tip20"/>
</dbReference>
<comment type="caution">
    <text evidence="2">The sequence shown here is derived from an EMBL/GenBank/DDBJ whole genome shotgun (WGS) entry which is preliminary data.</text>
</comment>
<feature type="region of interest" description="Disordered" evidence="1">
    <location>
        <begin position="284"/>
        <end position="311"/>
    </location>
</feature>
<name>A0A250X8V7_9CHLO</name>
<dbReference type="InterPro" id="IPR042044">
    <property type="entry name" value="EXOC6PINT-1/Sec15/Tip20_C_dom2"/>
</dbReference>
<accession>A0A250X8V7</accession>
<evidence type="ECO:0000313" key="3">
    <source>
        <dbReference type="Proteomes" id="UP000232323"/>
    </source>
</evidence>
<gene>
    <name evidence="2" type="ORF">CEUSTIGMA_g6949.t1</name>
</gene>
<dbReference type="Proteomes" id="UP000232323">
    <property type="component" value="Unassembled WGS sequence"/>
</dbReference>
<dbReference type="GO" id="GO:0060628">
    <property type="term" value="P:regulation of ER to Golgi vesicle-mediated transport"/>
    <property type="evidence" value="ECO:0007669"/>
    <property type="project" value="TreeGrafter"/>
</dbReference>
<dbReference type="AlphaFoldDB" id="A0A250X8V7"/>
<dbReference type="EMBL" id="BEGY01000043">
    <property type="protein sequence ID" value="GAX79508.1"/>
    <property type="molecule type" value="Genomic_DNA"/>
</dbReference>
<dbReference type="GO" id="GO:0006888">
    <property type="term" value="P:endoplasmic reticulum to Golgi vesicle-mediated transport"/>
    <property type="evidence" value="ECO:0007669"/>
    <property type="project" value="InterPro"/>
</dbReference>
<reference evidence="2 3" key="1">
    <citation type="submission" date="2017-08" db="EMBL/GenBank/DDBJ databases">
        <title>Acidophilic green algal genome provides insights into adaptation to an acidic environment.</title>
        <authorList>
            <person name="Hirooka S."/>
            <person name="Hirose Y."/>
            <person name="Kanesaki Y."/>
            <person name="Higuchi S."/>
            <person name="Fujiwara T."/>
            <person name="Onuma R."/>
            <person name="Era A."/>
            <person name="Ohbayashi R."/>
            <person name="Uzuka A."/>
            <person name="Nozaki H."/>
            <person name="Yoshikawa H."/>
            <person name="Miyagishima S.Y."/>
        </authorList>
    </citation>
    <scope>NUCLEOTIDE SEQUENCE [LARGE SCALE GENOMIC DNA]</scope>
    <source>
        <strain evidence="2 3">NIES-2499</strain>
    </source>
</reference>
<organism evidence="2 3">
    <name type="scientific">Chlamydomonas eustigma</name>
    <dbReference type="NCBI Taxonomy" id="1157962"/>
    <lineage>
        <taxon>Eukaryota</taxon>
        <taxon>Viridiplantae</taxon>
        <taxon>Chlorophyta</taxon>
        <taxon>core chlorophytes</taxon>
        <taxon>Chlorophyceae</taxon>
        <taxon>CS clade</taxon>
        <taxon>Chlamydomonadales</taxon>
        <taxon>Chlamydomonadaceae</taxon>
        <taxon>Chlamydomonas</taxon>
    </lineage>
</organism>
<dbReference type="PANTHER" id="PTHR13520">
    <property type="entry name" value="RAD50-INTERACTING PROTEIN 1 RINT-1"/>
    <property type="match status" value="1"/>
</dbReference>
<evidence type="ECO:0000256" key="1">
    <source>
        <dbReference type="SAM" id="MobiDB-lite"/>
    </source>
</evidence>
<keyword evidence="3" id="KW-1185">Reference proteome</keyword>
<dbReference type="GO" id="GO:0070939">
    <property type="term" value="C:Dsl1/NZR complex"/>
    <property type="evidence" value="ECO:0007669"/>
    <property type="project" value="InterPro"/>
</dbReference>
<feature type="region of interest" description="Disordered" evidence="1">
    <location>
        <begin position="722"/>
        <end position="751"/>
    </location>
</feature>